<gene>
    <name evidence="1" type="ORF">EVAR_35479_1</name>
</gene>
<sequence length="75" mass="8787">MLSNKAMDNQTAIRMELNKIILCWRCNASRSIYQLGKKKRKIWVRDWISRRQDLGASAQLLTEMRVEDAAGYKTI</sequence>
<accession>A0A4C1XL33</accession>
<organism evidence="1 2">
    <name type="scientific">Eumeta variegata</name>
    <name type="common">Bagworm moth</name>
    <name type="synonym">Eumeta japonica</name>
    <dbReference type="NCBI Taxonomy" id="151549"/>
    <lineage>
        <taxon>Eukaryota</taxon>
        <taxon>Metazoa</taxon>
        <taxon>Ecdysozoa</taxon>
        <taxon>Arthropoda</taxon>
        <taxon>Hexapoda</taxon>
        <taxon>Insecta</taxon>
        <taxon>Pterygota</taxon>
        <taxon>Neoptera</taxon>
        <taxon>Endopterygota</taxon>
        <taxon>Lepidoptera</taxon>
        <taxon>Glossata</taxon>
        <taxon>Ditrysia</taxon>
        <taxon>Tineoidea</taxon>
        <taxon>Psychidae</taxon>
        <taxon>Oiketicinae</taxon>
        <taxon>Eumeta</taxon>
    </lineage>
</organism>
<dbReference type="AlphaFoldDB" id="A0A4C1XL33"/>
<proteinExistence type="predicted"/>
<evidence type="ECO:0000313" key="2">
    <source>
        <dbReference type="Proteomes" id="UP000299102"/>
    </source>
</evidence>
<comment type="caution">
    <text evidence="1">The sequence shown here is derived from an EMBL/GenBank/DDBJ whole genome shotgun (WGS) entry which is preliminary data.</text>
</comment>
<name>A0A4C1XL33_EUMVA</name>
<reference evidence="1 2" key="1">
    <citation type="journal article" date="2019" name="Commun. Biol.">
        <title>The bagworm genome reveals a unique fibroin gene that provides high tensile strength.</title>
        <authorList>
            <person name="Kono N."/>
            <person name="Nakamura H."/>
            <person name="Ohtoshi R."/>
            <person name="Tomita M."/>
            <person name="Numata K."/>
            <person name="Arakawa K."/>
        </authorList>
    </citation>
    <scope>NUCLEOTIDE SEQUENCE [LARGE SCALE GENOMIC DNA]</scope>
</reference>
<dbReference type="OrthoDB" id="7421977at2759"/>
<protein>
    <submittedName>
        <fullName evidence="1">Uncharacterized protein</fullName>
    </submittedName>
</protein>
<dbReference type="EMBL" id="BGZK01000889">
    <property type="protein sequence ID" value="GBP64158.1"/>
    <property type="molecule type" value="Genomic_DNA"/>
</dbReference>
<evidence type="ECO:0000313" key="1">
    <source>
        <dbReference type="EMBL" id="GBP64158.1"/>
    </source>
</evidence>
<keyword evidence="2" id="KW-1185">Reference proteome</keyword>
<dbReference type="Proteomes" id="UP000299102">
    <property type="component" value="Unassembled WGS sequence"/>
</dbReference>